<dbReference type="AlphaFoldDB" id="A0A7C5REB8"/>
<dbReference type="EMBL" id="DRXE01000146">
    <property type="protein sequence ID" value="HHM67824.1"/>
    <property type="molecule type" value="Genomic_DNA"/>
</dbReference>
<dbReference type="Pfam" id="PF10722">
    <property type="entry name" value="YbjN"/>
    <property type="match status" value="1"/>
</dbReference>
<proteinExistence type="predicted"/>
<name>A0A7C5REB8_9DEIN</name>
<sequence length="153" mass="17192">MSEHINAPLTRERVARVLQRLNAKFLQDSDGDFLLFIGTPFSRFFAITMVTVEEEGAVLTVGGSVQNLPPWDAKTLLEQANTWNIVKRWPKVFLRGDELVFDYHVLLREGVSDPQLKDFLGVAFGSIQHLLNWLEGIDGSGEDLGLIPQLTRA</sequence>
<organism evidence="1">
    <name type="scientific">Thermus caliditerrae</name>
    <dbReference type="NCBI Taxonomy" id="1330700"/>
    <lineage>
        <taxon>Bacteria</taxon>
        <taxon>Thermotogati</taxon>
        <taxon>Deinococcota</taxon>
        <taxon>Deinococci</taxon>
        <taxon>Thermales</taxon>
        <taxon>Thermaceae</taxon>
        <taxon>Thermus</taxon>
    </lineage>
</organism>
<reference evidence="1" key="1">
    <citation type="journal article" date="2020" name="mSystems">
        <title>Genome- and Community-Level Interaction Insights into Carbon Utilization and Element Cycling Functions of Hydrothermarchaeota in Hydrothermal Sediment.</title>
        <authorList>
            <person name="Zhou Z."/>
            <person name="Liu Y."/>
            <person name="Xu W."/>
            <person name="Pan J."/>
            <person name="Luo Z.H."/>
            <person name="Li M."/>
        </authorList>
    </citation>
    <scope>NUCLEOTIDE SEQUENCE [LARGE SCALE GENOMIC DNA]</scope>
    <source>
        <strain evidence="1">SpSt-1071</strain>
    </source>
</reference>
<dbReference type="InterPro" id="IPR019660">
    <property type="entry name" value="Put_sensory_transdc_reg_YbjN"/>
</dbReference>
<gene>
    <name evidence="1" type="ORF">ENM28_03765</name>
</gene>
<comment type="caution">
    <text evidence="1">The sequence shown here is derived from an EMBL/GenBank/DDBJ whole genome shotgun (WGS) entry which is preliminary data.</text>
</comment>
<evidence type="ECO:0000313" key="1">
    <source>
        <dbReference type="EMBL" id="HHM67824.1"/>
    </source>
</evidence>
<protein>
    <submittedName>
        <fullName evidence="1">YbjN domain-containing protein</fullName>
    </submittedName>
</protein>
<accession>A0A7C5REB8</accession>